<dbReference type="PIRSF" id="PIRSF000398">
    <property type="entry name" value="M_m6A_EcoRV"/>
    <property type="match status" value="1"/>
</dbReference>
<feature type="binding site" evidence="7">
    <location>
        <position position="19"/>
    </location>
    <ligand>
        <name>S-adenosyl-L-methionine</name>
        <dbReference type="ChEBI" id="CHEBI:59789"/>
    </ligand>
</feature>
<evidence type="ECO:0000256" key="2">
    <source>
        <dbReference type="ARBA" id="ARBA00011900"/>
    </source>
</evidence>
<evidence type="ECO:0000256" key="1">
    <source>
        <dbReference type="ARBA" id="ARBA00006594"/>
    </source>
</evidence>
<dbReference type="Proteomes" id="UP000019276">
    <property type="component" value="Unassembled WGS sequence"/>
</dbReference>
<dbReference type="GO" id="GO:0043565">
    <property type="term" value="F:sequence-specific DNA binding"/>
    <property type="evidence" value="ECO:0007669"/>
    <property type="project" value="TreeGrafter"/>
</dbReference>
<dbReference type="RefSeq" id="WP_035015307.1">
    <property type="nucleotide sequence ID" value="NZ_ARZY01000026.1"/>
</dbReference>
<dbReference type="PANTHER" id="PTHR30481:SF3">
    <property type="entry name" value="DNA ADENINE METHYLASE"/>
    <property type="match status" value="1"/>
</dbReference>
<dbReference type="InterPro" id="IPR012327">
    <property type="entry name" value="MeTrfase_D12"/>
</dbReference>
<dbReference type="SUPFAM" id="SSF53335">
    <property type="entry name" value="S-adenosyl-L-methionine-dependent methyltransferases"/>
    <property type="match status" value="1"/>
</dbReference>
<keyword evidence="3 8" id="KW-0489">Methyltransferase</keyword>
<keyword evidence="10" id="KW-1185">Reference proteome</keyword>
<dbReference type="InterPro" id="IPR002052">
    <property type="entry name" value="DNA_methylase_N6_adenine_CS"/>
</dbReference>
<keyword evidence="4 8" id="KW-0808">Transferase</keyword>
<comment type="caution">
    <text evidence="9">The sequence shown here is derived from an EMBL/GenBank/DDBJ whole genome shotgun (WGS) entry which is preliminary data.</text>
</comment>
<dbReference type="EC" id="2.1.1.72" evidence="2 8"/>
<evidence type="ECO:0000256" key="5">
    <source>
        <dbReference type="ARBA" id="ARBA00022691"/>
    </source>
</evidence>
<dbReference type="InterPro" id="IPR029063">
    <property type="entry name" value="SAM-dependent_MTases_sf"/>
</dbReference>
<dbReference type="PANTHER" id="PTHR30481">
    <property type="entry name" value="DNA ADENINE METHYLASE"/>
    <property type="match status" value="1"/>
</dbReference>
<keyword evidence="5 8" id="KW-0949">S-adenosyl-L-methionine</keyword>
<dbReference type="NCBIfam" id="TIGR00571">
    <property type="entry name" value="dam"/>
    <property type="match status" value="1"/>
</dbReference>
<comment type="similarity">
    <text evidence="1 8">Belongs to the N(4)/N(6)-methyltransferase family.</text>
</comment>
<dbReference type="OrthoDB" id="9805629at2"/>
<accession>W7QMU8</accession>
<dbReference type="GO" id="GO:0009007">
    <property type="term" value="F:site-specific DNA-methyltransferase (adenine-specific) activity"/>
    <property type="evidence" value="ECO:0007669"/>
    <property type="project" value="UniProtKB-UniRule"/>
</dbReference>
<dbReference type="InterPro" id="IPR023095">
    <property type="entry name" value="Ade_MeTrfase_dom_2"/>
</dbReference>
<dbReference type="GO" id="GO:0006298">
    <property type="term" value="P:mismatch repair"/>
    <property type="evidence" value="ECO:0007669"/>
    <property type="project" value="TreeGrafter"/>
</dbReference>
<dbReference type="InterPro" id="IPR012263">
    <property type="entry name" value="M_m6A_EcoRV"/>
</dbReference>
<evidence type="ECO:0000256" key="3">
    <source>
        <dbReference type="ARBA" id="ARBA00022603"/>
    </source>
</evidence>
<dbReference type="PATRIC" id="fig|1328313.3.peg.2708"/>
<dbReference type="eggNOG" id="COG0338">
    <property type="taxonomic scope" value="Bacteria"/>
</dbReference>
<comment type="catalytic activity">
    <reaction evidence="6 8">
        <text>a 2'-deoxyadenosine in DNA + S-adenosyl-L-methionine = an N(6)-methyl-2'-deoxyadenosine in DNA + S-adenosyl-L-homocysteine + H(+)</text>
        <dbReference type="Rhea" id="RHEA:15197"/>
        <dbReference type="Rhea" id="RHEA-COMP:12418"/>
        <dbReference type="Rhea" id="RHEA-COMP:12419"/>
        <dbReference type="ChEBI" id="CHEBI:15378"/>
        <dbReference type="ChEBI" id="CHEBI:57856"/>
        <dbReference type="ChEBI" id="CHEBI:59789"/>
        <dbReference type="ChEBI" id="CHEBI:90615"/>
        <dbReference type="ChEBI" id="CHEBI:90616"/>
        <dbReference type="EC" id="2.1.1.72"/>
    </reaction>
</comment>
<organism evidence="9 10">
    <name type="scientific">Catenovulum agarivorans DS-2</name>
    <dbReference type="NCBI Taxonomy" id="1328313"/>
    <lineage>
        <taxon>Bacteria</taxon>
        <taxon>Pseudomonadati</taxon>
        <taxon>Pseudomonadota</taxon>
        <taxon>Gammaproteobacteria</taxon>
        <taxon>Alteromonadales</taxon>
        <taxon>Alteromonadaceae</taxon>
        <taxon>Catenovulum</taxon>
    </lineage>
</organism>
<feature type="binding site" evidence="7">
    <location>
        <position position="60"/>
    </location>
    <ligand>
        <name>S-adenosyl-L-methionine</name>
        <dbReference type="ChEBI" id="CHEBI:59789"/>
    </ligand>
</feature>
<dbReference type="PROSITE" id="PS00092">
    <property type="entry name" value="N6_MTASE"/>
    <property type="match status" value="1"/>
</dbReference>
<dbReference type="GO" id="GO:1904047">
    <property type="term" value="F:S-adenosyl-L-methionine binding"/>
    <property type="evidence" value="ECO:0007669"/>
    <property type="project" value="TreeGrafter"/>
</dbReference>
<evidence type="ECO:0000313" key="10">
    <source>
        <dbReference type="Proteomes" id="UP000019276"/>
    </source>
</evidence>
<dbReference type="GO" id="GO:0032259">
    <property type="term" value="P:methylation"/>
    <property type="evidence" value="ECO:0007669"/>
    <property type="project" value="UniProtKB-KW"/>
</dbReference>
<dbReference type="STRING" id="1328313.DS2_13259"/>
<evidence type="ECO:0000313" key="9">
    <source>
        <dbReference type="EMBL" id="EWH09238.1"/>
    </source>
</evidence>
<reference evidence="9 10" key="1">
    <citation type="journal article" date="2014" name="Genome Announc.">
        <title>Draft Genome Sequence of the Agar-Degrading Bacterium Catenovulum sp. Strain DS-2, Isolated from Intestines of Haliotis diversicolor.</title>
        <authorList>
            <person name="Shan D."/>
            <person name="Li X."/>
            <person name="Gu Z."/>
            <person name="Wei G."/>
            <person name="Gao Z."/>
            <person name="Shao Z."/>
        </authorList>
    </citation>
    <scope>NUCLEOTIDE SEQUENCE [LARGE SCALE GENOMIC DNA]</scope>
    <source>
        <strain evidence="9 10">DS-2</strain>
    </source>
</reference>
<feature type="binding site" evidence="7">
    <location>
        <position position="187"/>
    </location>
    <ligand>
        <name>S-adenosyl-L-methionine</name>
        <dbReference type="ChEBI" id="CHEBI:59789"/>
    </ligand>
</feature>
<gene>
    <name evidence="9" type="ORF">DS2_13259</name>
</gene>
<dbReference type="PRINTS" id="PR00505">
    <property type="entry name" value="D12N6MTFRASE"/>
</dbReference>
<dbReference type="AlphaFoldDB" id="W7QMU8"/>
<dbReference type="GO" id="GO:0009307">
    <property type="term" value="P:DNA restriction-modification system"/>
    <property type="evidence" value="ECO:0007669"/>
    <property type="project" value="InterPro"/>
</dbReference>
<proteinExistence type="inferred from homology"/>
<name>W7QMU8_9ALTE</name>
<protein>
    <recommendedName>
        <fullName evidence="2 8">Site-specific DNA-methyltransferase (adenine-specific)</fullName>
        <ecNumber evidence="2 8">2.1.1.72</ecNumber>
    </recommendedName>
</protein>
<evidence type="ECO:0000256" key="4">
    <source>
        <dbReference type="ARBA" id="ARBA00022679"/>
    </source>
</evidence>
<dbReference type="Gene3D" id="1.10.1020.10">
    <property type="entry name" value="Adenine-specific Methyltransferase, Domain 2"/>
    <property type="match status" value="1"/>
</dbReference>
<evidence type="ECO:0000256" key="6">
    <source>
        <dbReference type="ARBA" id="ARBA00047942"/>
    </source>
</evidence>
<evidence type="ECO:0000256" key="7">
    <source>
        <dbReference type="PIRSR" id="PIRSR000398-1"/>
    </source>
</evidence>
<feature type="binding site" evidence="7">
    <location>
        <position position="15"/>
    </location>
    <ligand>
        <name>S-adenosyl-L-methionine</name>
        <dbReference type="ChEBI" id="CHEBI:59789"/>
    </ligand>
</feature>
<dbReference type="EMBL" id="ARZY01000026">
    <property type="protein sequence ID" value="EWH09238.1"/>
    <property type="molecule type" value="Genomic_DNA"/>
</dbReference>
<dbReference type="REBASE" id="84662">
    <property type="entry name" value="M.CspDS2ORF13259P"/>
</dbReference>
<dbReference type="Pfam" id="PF02086">
    <property type="entry name" value="MethyltransfD12"/>
    <property type="match status" value="1"/>
</dbReference>
<evidence type="ECO:0000256" key="8">
    <source>
        <dbReference type="RuleBase" id="RU361257"/>
    </source>
</evidence>
<sequence length="287" mass="33094">MTIKNLKKQRAFLKWAGGKYNLIEKITQLLPKRPDTLVEPFVGAGSVFLNTNYKHYILNDINPDLIGLYRHLQLQPELLINECAKLYQGKYNNADAYYSIRNEFNQEKDTFRRAVIFTYLNRHGYNGLCRYNLSGHYNVPFGRYVKPYFPESEMYFFANKAQNATFTQIDFQTCMQHAPKGAVIYCDPPYVSLSETANFTQYARSGFAYHDQQRLAHTAAELAHKGLNTVLISNHDTPVSRSLYHSAKIRSTKVSRVISQKVENRRAVKEVLALYKVGSIHHHSKAI</sequence>
<dbReference type="Gene3D" id="3.40.50.150">
    <property type="entry name" value="Vaccinia Virus protein VP39"/>
    <property type="match status" value="1"/>
</dbReference>